<dbReference type="GO" id="GO:0022857">
    <property type="term" value="F:transmembrane transporter activity"/>
    <property type="evidence" value="ECO:0007669"/>
    <property type="project" value="InterPro"/>
</dbReference>
<dbReference type="Proteomes" id="UP000256645">
    <property type="component" value="Unassembled WGS sequence"/>
</dbReference>
<dbReference type="InterPro" id="IPR011701">
    <property type="entry name" value="MFS"/>
</dbReference>
<feature type="transmembrane region" description="Helical" evidence="8">
    <location>
        <begin position="308"/>
        <end position="327"/>
    </location>
</feature>
<protein>
    <recommendedName>
        <fullName evidence="9">Major facilitator superfamily (MFS) profile domain-containing protein</fullName>
    </recommendedName>
</protein>
<proteinExistence type="inferred from homology"/>
<dbReference type="GO" id="GO:0016020">
    <property type="term" value="C:membrane"/>
    <property type="evidence" value="ECO:0007669"/>
    <property type="project" value="UniProtKB-SubCell"/>
</dbReference>
<dbReference type="InterPro" id="IPR036259">
    <property type="entry name" value="MFS_trans_sf"/>
</dbReference>
<dbReference type="PANTHER" id="PTHR11360:SF224">
    <property type="entry name" value="MAJOR FACILITATOR SUPERFAMILY (MFS) PROFILE DOMAIN-CONTAINING PROTEIN-RELATED"/>
    <property type="match status" value="1"/>
</dbReference>
<feature type="compositionally biased region" description="Polar residues" evidence="7">
    <location>
        <begin position="12"/>
        <end position="28"/>
    </location>
</feature>
<evidence type="ECO:0000256" key="2">
    <source>
        <dbReference type="ARBA" id="ARBA00006727"/>
    </source>
</evidence>
<feature type="transmembrane region" description="Helical" evidence="8">
    <location>
        <begin position="364"/>
        <end position="387"/>
    </location>
</feature>
<comment type="similarity">
    <text evidence="2">Belongs to the major facilitator superfamily. Monocarboxylate porter (TC 2.A.1.13) family.</text>
</comment>
<evidence type="ECO:0000256" key="8">
    <source>
        <dbReference type="SAM" id="Phobius"/>
    </source>
</evidence>
<keyword evidence="4 8" id="KW-0812">Transmembrane</keyword>
<evidence type="ECO:0000256" key="5">
    <source>
        <dbReference type="ARBA" id="ARBA00022989"/>
    </source>
</evidence>
<organism evidence="10 11">
    <name type="scientific">Coleophoma cylindrospora</name>
    <dbReference type="NCBI Taxonomy" id="1849047"/>
    <lineage>
        <taxon>Eukaryota</taxon>
        <taxon>Fungi</taxon>
        <taxon>Dikarya</taxon>
        <taxon>Ascomycota</taxon>
        <taxon>Pezizomycotina</taxon>
        <taxon>Leotiomycetes</taxon>
        <taxon>Helotiales</taxon>
        <taxon>Dermateaceae</taxon>
        <taxon>Coleophoma</taxon>
    </lineage>
</organism>
<dbReference type="InterPro" id="IPR020846">
    <property type="entry name" value="MFS_dom"/>
</dbReference>
<evidence type="ECO:0000313" key="11">
    <source>
        <dbReference type="Proteomes" id="UP000256645"/>
    </source>
</evidence>
<keyword evidence="3" id="KW-0813">Transport</keyword>
<comment type="subcellular location">
    <subcellularLocation>
        <location evidence="1">Membrane</location>
        <topology evidence="1">Multi-pass membrane protein</topology>
    </subcellularLocation>
</comment>
<dbReference type="AlphaFoldDB" id="A0A3D8QQN5"/>
<evidence type="ECO:0000256" key="3">
    <source>
        <dbReference type="ARBA" id="ARBA00022448"/>
    </source>
</evidence>
<feature type="transmembrane region" description="Helical" evidence="8">
    <location>
        <begin position="399"/>
        <end position="421"/>
    </location>
</feature>
<feature type="transmembrane region" description="Helical" evidence="8">
    <location>
        <begin position="230"/>
        <end position="253"/>
    </location>
</feature>
<reference evidence="10 11" key="1">
    <citation type="journal article" date="2018" name="IMA Fungus">
        <title>IMA Genome-F 9: Draft genome sequence of Annulohypoxylon stygium, Aspergillus mulundensis, Berkeleyomyces basicola (syn. Thielaviopsis basicola), Ceratocystis smalleyi, two Cercospora beticola strains, Coleophoma cylindrospora, Fusarium fracticaudum, Phialophora cf. hyalina, and Morchella septimelata.</title>
        <authorList>
            <person name="Wingfield B.D."/>
            <person name="Bills G.F."/>
            <person name="Dong Y."/>
            <person name="Huang W."/>
            <person name="Nel W.J."/>
            <person name="Swalarsk-Parry B.S."/>
            <person name="Vaghefi N."/>
            <person name="Wilken P.M."/>
            <person name="An Z."/>
            <person name="de Beer Z.W."/>
            <person name="De Vos L."/>
            <person name="Chen L."/>
            <person name="Duong T.A."/>
            <person name="Gao Y."/>
            <person name="Hammerbacher A."/>
            <person name="Kikkert J.R."/>
            <person name="Li Y."/>
            <person name="Li H."/>
            <person name="Li K."/>
            <person name="Li Q."/>
            <person name="Liu X."/>
            <person name="Ma X."/>
            <person name="Naidoo K."/>
            <person name="Pethybridge S.J."/>
            <person name="Sun J."/>
            <person name="Steenkamp E.T."/>
            <person name="van der Nest M.A."/>
            <person name="van Wyk S."/>
            <person name="Wingfield M.J."/>
            <person name="Xiong C."/>
            <person name="Yue Q."/>
            <person name="Zhang X."/>
        </authorList>
    </citation>
    <scope>NUCLEOTIDE SEQUENCE [LARGE SCALE GENOMIC DNA]</scope>
    <source>
        <strain evidence="10 11">BP6252</strain>
    </source>
</reference>
<feature type="transmembrane region" description="Helical" evidence="8">
    <location>
        <begin position="68"/>
        <end position="94"/>
    </location>
</feature>
<dbReference type="SUPFAM" id="SSF103473">
    <property type="entry name" value="MFS general substrate transporter"/>
    <property type="match status" value="1"/>
</dbReference>
<dbReference type="Gene3D" id="1.20.1250.20">
    <property type="entry name" value="MFS general substrate transporter like domains"/>
    <property type="match status" value="2"/>
</dbReference>
<evidence type="ECO:0000259" key="9">
    <source>
        <dbReference type="PROSITE" id="PS50850"/>
    </source>
</evidence>
<feature type="transmembrane region" description="Helical" evidence="8">
    <location>
        <begin position="274"/>
        <end position="296"/>
    </location>
</feature>
<dbReference type="Pfam" id="PF07690">
    <property type="entry name" value="MFS_1"/>
    <property type="match status" value="1"/>
</dbReference>
<feature type="transmembrane region" description="Helical" evidence="8">
    <location>
        <begin position="427"/>
        <end position="447"/>
    </location>
</feature>
<keyword evidence="11" id="KW-1185">Reference proteome</keyword>
<dbReference type="CDD" id="cd17352">
    <property type="entry name" value="MFS_MCT_SLC16"/>
    <property type="match status" value="1"/>
</dbReference>
<feature type="domain" description="Major facilitator superfamily (MFS) profile" evidence="9">
    <location>
        <begin position="273"/>
        <end position="461"/>
    </location>
</feature>
<feature type="transmembrane region" description="Helical" evidence="8">
    <location>
        <begin position="339"/>
        <end position="358"/>
    </location>
</feature>
<dbReference type="PROSITE" id="PS50850">
    <property type="entry name" value="MFS"/>
    <property type="match status" value="1"/>
</dbReference>
<feature type="compositionally biased region" description="Pro residues" evidence="7">
    <location>
        <begin position="46"/>
        <end position="58"/>
    </location>
</feature>
<name>A0A3D8QQN5_9HELO</name>
<evidence type="ECO:0000313" key="10">
    <source>
        <dbReference type="EMBL" id="RDW63804.1"/>
    </source>
</evidence>
<evidence type="ECO:0000256" key="1">
    <source>
        <dbReference type="ARBA" id="ARBA00004141"/>
    </source>
</evidence>
<feature type="transmembrane region" description="Helical" evidence="8">
    <location>
        <begin position="140"/>
        <end position="159"/>
    </location>
</feature>
<feature type="region of interest" description="Disordered" evidence="7">
    <location>
        <begin position="1"/>
        <end position="59"/>
    </location>
</feature>
<evidence type="ECO:0000256" key="6">
    <source>
        <dbReference type="ARBA" id="ARBA00023136"/>
    </source>
</evidence>
<feature type="transmembrane region" description="Helical" evidence="8">
    <location>
        <begin position="197"/>
        <end position="218"/>
    </location>
</feature>
<dbReference type="OrthoDB" id="5667at2759"/>
<sequence>MSVSEKQLAPEQASSPSHHSESTTNELPQSEAGKEAIDEEAAVPKPAGPPPFKPPPGMAPADFPDGGLTAWAVCAGAWCCLFASFGWITCIGVFQTYYQEHQLKNYSPSEVAWIPSVEIFIMQMGAPFCGKVFDGYGPRYLLLFGTVVHVFGIMMASLGKTYYQIFLAQSVCSAMGAACLFYGGMNSVMTWFFKRRALASGIAASGSSLGGVIMPIMINKLLPQIGFGWTMRAIAFMFLGLLIFANITVKSRLSHTPRSWKMWDFIVPLKDPKFALLAVGSFFFFWGLFIPINFISLYGQKHGMSTNFAAYQIAILNAGSVVGRILPGWAGDHFGKFNVTIITCLLSVIFTLALWIPASTNASITAFAVLYGIVSGTFVSMISPLVAQISDIRQIGVRVGTCFMIVSLAALTGNPIAGALINADNGGYLGAQIFTGVVMTVGTILIASSRQMQAGAIFKKV</sequence>
<evidence type="ECO:0000256" key="4">
    <source>
        <dbReference type="ARBA" id="ARBA00022692"/>
    </source>
</evidence>
<keyword evidence="5 8" id="KW-1133">Transmembrane helix</keyword>
<dbReference type="PANTHER" id="PTHR11360">
    <property type="entry name" value="MONOCARBOXYLATE TRANSPORTER"/>
    <property type="match status" value="1"/>
</dbReference>
<dbReference type="InterPro" id="IPR050327">
    <property type="entry name" value="Proton-linked_MCT"/>
</dbReference>
<comment type="caution">
    <text evidence="10">The sequence shown here is derived from an EMBL/GenBank/DDBJ whole genome shotgun (WGS) entry which is preliminary data.</text>
</comment>
<feature type="transmembrane region" description="Helical" evidence="8">
    <location>
        <begin position="165"/>
        <end position="185"/>
    </location>
</feature>
<dbReference type="EMBL" id="PDLM01000013">
    <property type="protein sequence ID" value="RDW63804.1"/>
    <property type="molecule type" value="Genomic_DNA"/>
</dbReference>
<keyword evidence="6 8" id="KW-0472">Membrane</keyword>
<gene>
    <name evidence="10" type="ORF">BP6252_11349</name>
</gene>
<evidence type="ECO:0000256" key="7">
    <source>
        <dbReference type="SAM" id="MobiDB-lite"/>
    </source>
</evidence>
<accession>A0A3D8QQN5</accession>